<sequence length="349" mass="40193">MQIFFRVDASNQIGSGHVQRCLTLAEQLKQKGAEIHFIINKQKGNMEAEIRRQYSVYFIECMISQGQELDAEQTVSVLREINRKVDLLIVDHHQLSVQWQNKVKPLVEKLMVIDDLANRKHNCDLLLDQNYYKDYRSRYKDLVPASCRQLLGPKYLLLRPEFNNVNRNLRKNESIERLLICYGGADPTNETEKVLTALKKYSMVDKFIIDVVVGSNYINVARIKQLCSEINANLHYNINYMATLIAKADLAFGAGGVSMWERCYLGLPSVVTIVADNQSRAVNDATDKPFVINLGWHHNVNVQDYYELINRLTVNLDDLKKIREKLVHFINQIDQHKCVVAEEIIALIS</sequence>
<comment type="caution">
    <text evidence="3">The sequence shown here is derived from an EMBL/GenBank/DDBJ whole genome shotgun (WGS) entry which is preliminary data.</text>
</comment>
<feature type="binding site" evidence="2">
    <location>
        <position position="261"/>
    </location>
    <ligand>
        <name>substrate</name>
    </ligand>
</feature>
<feature type="active site" description="Proton acceptor" evidence="1">
    <location>
        <position position="17"/>
    </location>
</feature>
<evidence type="ECO:0000256" key="1">
    <source>
        <dbReference type="PIRSR" id="PIRSR620023-1"/>
    </source>
</evidence>
<reference evidence="3" key="1">
    <citation type="submission" date="2022-11" db="EMBL/GenBank/DDBJ databases">
        <title>WGS of Natronobacillus azotifigens 24KS-1, an anaerobic diazotrophic haloalkaliphile from soda-rich habitats.</title>
        <authorList>
            <person name="Sorokin D.Y."/>
            <person name="Merkel A.Y."/>
        </authorList>
    </citation>
    <scope>NUCLEOTIDE SEQUENCE</scope>
    <source>
        <strain evidence="3">24KS-1</strain>
    </source>
</reference>
<dbReference type="Gene3D" id="3.40.50.2000">
    <property type="entry name" value="Glycogen Phosphorylase B"/>
    <property type="match status" value="1"/>
</dbReference>
<evidence type="ECO:0000313" key="3">
    <source>
        <dbReference type="EMBL" id="MCZ0702100.1"/>
    </source>
</evidence>
<dbReference type="Proteomes" id="UP001084197">
    <property type="component" value="Unassembled WGS sequence"/>
</dbReference>
<keyword evidence="4" id="KW-1185">Reference proteome</keyword>
<gene>
    <name evidence="3" type="primary">pseG</name>
    <name evidence="3" type="ORF">OWO01_02610</name>
</gene>
<dbReference type="EMBL" id="JAPRAT010000003">
    <property type="protein sequence ID" value="MCZ0702100.1"/>
    <property type="molecule type" value="Genomic_DNA"/>
</dbReference>
<feature type="binding site" evidence="2">
    <location>
        <position position="159"/>
    </location>
    <ligand>
        <name>substrate</name>
    </ligand>
</feature>
<protein>
    <submittedName>
        <fullName evidence="3">UDP-2,4-diacetamido-2,4, 6-trideoxy-beta-L-altropyranose hydrolase</fullName>
        <ecNumber evidence="3">3.6.1.57</ecNumber>
    </submittedName>
</protein>
<keyword evidence="3" id="KW-0378">Hydrolase</keyword>
<dbReference type="NCBIfam" id="TIGR03590">
    <property type="entry name" value="PseG"/>
    <property type="match status" value="1"/>
</dbReference>
<proteinExistence type="predicted"/>
<evidence type="ECO:0000256" key="2">
    <source>
        <dbReference type="PIRSR" id="PIRSR620023-2"/>
    </source>
</evidence>
<dbReference type="RefSeq" id="WP_268778868.1">
    <property type="nucleotide sequence ID" value="NZ_JAPRAT010000003.1"/>
</dbReference>
<evidence type="ECO:0000313" key="4">
    <source>
        <dbReference type="Proteomes" id="UP001084197"/>
    </source>
</evidence>
<name>A0A9J6R9Y2_9BACI</name>
<organism evidence="3 4">
    <name type="scientific">Natronobacillus azotifigens</name>
    <dbReference type="NCBI Taxonomy" id="472978"/>
    <lineage>
        <taxon>Bacteria</taxon>
        <taxon>Bacillati</taxon>
        <taxon>Bacillota</taxon>
        <taxon>Bacilli</taxon>
        <taxon>Bacillales</taxon>
        <taxon>Bacillaceae</taxon>
        <taxon>Natronobacillus</taxon>
    </lineage>
</organism>
<accession>A0A9J6R9Y2</accession>
<dbReference type="EC" id="3.6.1.57" evidence="3"/>
<dbReference type="AlphaFoldDB" id="A0A9J6R9Y2"/>
<dbReference type="GO" id="GO:0016787">
    <property type="term" value="F:hydrolase activity"/>
    <property type="evidence" value="ECO:0007669"/>
    <property type="project" value="UniProtKB-KW"/>
</dbReference>
<dbReference type="Gene3D" id="3.40.50.11190">
    <property type="match status" value="1"/>
</dbReference>
<dbReference type="InterPro" id="IPR020023">
    <property type="entry name" value="PseG"/>
</dbReference>
<dbReference type="SUPFAM" id="SSF53756">
    <property type="entry name" value="UDP-Glycosyltransferase/glycogen phosphorylase"/>
    <property type="match status" value="1"/>
</dbReference>